<keyword evidence="2" id="KW-1185">Reference proteome</keyword>
<dbReference type="Proteomes" id="UP000467327">
    <property type="component" value="Chromosome"/>
</dbReference>
<proteinExistence type="predicted"/>
<protein>
    <submittedName>
        <fullName evidence="1">Uncharacterized protein</fullName>
    </submittedName>
</protein>
<accession>A0AAD1MDF8</accession>
<dbReference type="KEGG" id="maic:MAIC_30720"/>
<dbReference type="EMBL" id="AP022561">
    <property type="protein sequence ID" value="BBX08269.1"/>
    <property type="molecule type" value="Genomic_DNA"/>
</dbReference>
<sequence>MAYFENLGWSVAFAESLLTAARRFRRLPLLLRLAARLTQPDPRNPGDKMWSAAVCVTPRAGSGQ</sequence>
<dbReference type="AlphaFoldDB" id="A0AAD1MDF8"/>
<name>A0AAD1MDF8_9MYCO</name>
<evidence type="ECO:0000313" key="2">
    <source>
        <dbReference type="Proteomes" id="UP000467327"/>
    </source>
</evidence>
<gene>
    <name evidence="1" type="ORF">MAIC_30720</name>
</gene>
<evidence type="ECO:0000313" key="1">
    <source>
        <dbReference type="EMBL" id="BBX08269.1"/>
    </source>
</evidence>
<organism evidence="1 2">
    <name type="scientific">Mycolicibacterium aichiense</name>
    <dbReference type="NCBI Taxonomy" id="1799"/>
    <lineage>
        <taxon>Bacteria</taxon>
        <taxon>Bacillati</taxon>
        <taxon>Actinomycetota</taxon>
        <taxon>Actinomycetes</taxon>
        <taxon>Mycobacteriales</taxon>
        <taxon>Mycobacteriaceae</taxon>
        <taxon>Mycolicibacterium</taxon>
    </lineage>
</organism>
<reference evidence="1 2" key="1">
    <citation type="journal article" date="2019" name="Emerg. Microbes Infect.">
        <title>Comprehensive subspecies identification of 175 nontuberculous mycobacteria species based on 7547 genomic profiles.</title>
        <authorList>
            <person name="Matsumoto Y."/>
            <person name="Kinjo T."/>
            <person name="Motooka D."/>
            <person name="Nabeya D."/>
            <person name="Jung N."/>
            <person name="Uechi K."/>
            <person name="Horii T."/>
            <person name="Iida T."/>
            <person name="Fujita J."/>
            <person name="Nakamura S."/>
        </authorList>
    </citation>
    <scope>NUCLEOTIDE SEQUENCE [LARGE SCALE GENOMIC DNA]</scope>
    <source>
        <strain evidence="1 2">JCM 6376</strain>
    </source>
</reference>